<dbReference type="PANTHER" id="PTHR44845:SF7">
    <property type="entry name" value="PLIPASTATIN SYNTHASE SUBUNIT D"/>
    <property type="match status" value="1"/>
</dbReference>
<evidence type="ECO:0000313" key="5">
    <source>
        <dbReference type="EMBL" id="AWK88321.1"/>
    </source>
</evidence>
<gene>
    <name evidence="5" type="ORF">DEW08_19720</name>
</gene>
<evidence type="ECO:0000256" key="2">
    <source>
        <dbReference type="ARBA" id="ARBA00022450"/>
    </source>
</evidence>
<proteinExistence type="predicted"/>
<dbReference type="SMART" id="SM00823">
    <property type="entry name" value="PKS_PP"/>
    <property type="match status" value="1"/>
</dbReference>
<dbReference type="InterPro" id="IPR029058">
    <property type="entry name" value="AB_hydrolase_fold"/>
</dbReference>
<dbReference type="RefSeq" id="WP_109330478.1">
    <property type="nucleotide sequence ID" value="NZ_CP029354.1"/>
</dbReference>
<keyword evidence="6" id="KW-1185">Reference proteome</keyword>
<dbReference type="EMBL" id="CP029354">
    <property type="protein sequence ID" value="AWK88321.1"/>
    <property type="molecule type" value="Genomic_DNA"/>
</dbReference>
<dbReference type="AlphaFoldDB" id="A0A2S2CUZ6"/>
<evidence type="ECO:0000313" key="6">
    <source>
        <dbReference type="Proteomes" id="UP000245629"/>
    </source>
</evidence>
<dbReference type="KEGG" id="azz:DEW08_19720"/>
<name>A0A2S2CUZ6_9PROT</name>
<dbReference type="InterPro" id="IPR001031">
    <property type="entry name" value="Thioesterase"/>
</dbReference>
<protein>
    <recommendedName>
        <fullName evidence="4">Carrier domain-containing protein</fullName>
    </recommendedName>
</protein>
<comment type="cofactor">
    <cofactor evidence="1">
        <name>pantetheine 4'-phosphate</name>
        <dbReference type="ChEBI" id="CHEBI:47942"/>
    </cofactor>
</comment>
<dbReference type="SUPFAM" id="SSF53474">
    <property type="entry name" value="alpha/beta-Hydrolases"/>
    <property type="match status" value="1"/>
</dbReference>
<dbReference type="Gene3D" id="1.10.1200.10">
    <property type="entry name" value="ACP-like"/>
    <property type="match status" value="1"/>
</dbReference>
<evidence type="ECO:0000256" key="1">
    <source>
        <dbReference type="ARBA" id="ARBA00001957"/>
    </source>
</evidence>
<dbReference type="OrthoDB" id="8480037at2"/>
<dbReference type="Pfam" id="PF00550">
    <property type="entry name" value="PP-binding"/>
    <property type="match status" value="1"/>
</dbReference>
<dbReference type="SUPFAM" id="SSF47336">
    <property type="entry name" value="ACP-like"/>
    <property type="match status" value="1"/>
</dbReference>
<dbReference type="GO" id="GO:0031177">
    <property type="term" value="F:phosphopantetheine binding"/>
    <property type="evidence" value="ECO:0007669"/>
    <property type="project" value="InterPro"/>
</dbReference>
<dbReference type="InterPro" id="IPR009081">
    <property type="entry name" value="PP-bd_ACP"/>
</dbReference>
<dbReference type="PANTHER" id="PTHR44845">
    <property type="entry name" value="CARRIER DOMAIN-CONTAINING PROTEIN"/>
    <property type="match status" value="1"/>
</dbReference>
<dbReference type="FunFam" id="1.10.1200.10:FF:000005">
    <property type="entry name" value="Nonribosomal peptide synthetase 1"/>
    <property type="match status" value="1"/>
</dbReference>
<organism evidence="5 6">
    <name type="scientific">Azospirillum thermophilum</name>
    <dbReference type="NCBI Taxonomy" id="2202148"/>
    <lineage>
        <taxon>Bacteria</taxon>
        <taxon>Pseudomonadati</taxon>
        <taxon>Pseudomonadota</taxon>
        <taxon>Alphaproteobacteria</taxon>
        <taxon>Rhodospirillales</taxon>
        <taxon>Azospirillaceae</taxon>
        <taxon>Azospirillum</taxon>
    </lineage>
</organism>
<feature type="domain" description="Carrier" evidence="4">
    <location>
        <begin position="2"/>
        <end position="77"/>
    </location>
</feature>
<accession>A0A2S2CUZ6</accession>
<keyword evidence="2" id="KW-0596">Phosphopantetheine</keyword>
<dbReference type="InterPro" id="IPR006162">
    <property type="entry name" value="Ppantetheine_attach_site"/>
</dbReference>
<dbReference type="InterPro" id="IPR036736">
    <property type="entry name" value="ACP-like_sf"/>
</dbReference>
<dbReference type="InterPro" id="IPR020802">
    <property type="entry name" value="TesA-like"/>
</dbReference>
<dbReference type="InterPro" id="IPR020806">
    <property type="entry name" value="PKS_PP-bd"/>
</dbReference>
<sequence length="374" mass="39474">MPPRDPVELQIAQIWQELLNGRPVGVTDSFFDLGGHSLLSLRLLMRIEQVTGRKVPLSALFEGPTVEHLASVVRRQETAPSPVVRLWSAPGPRVLFLVHTGGGTILNYIPLVRTLAPALPVHAVQARGLDGREPPHRDLPAMAADYVARLRALQPDGPYLLGGHSFGGLIAFEMARQLTAAGQTVALLALFDSVLARREEEAAGRPDGAATAAALADAAAIYSRYTGHEVEVRAEELAALPVDEQVAHVSEAFRRAGGSAFGGGEELVRNLLAVGQAHREARAAYLAAPGPAPCPVPVTLFRATDTSLTRGGSPEDQGREDLGWGAVAAGVQVHWVPGDHVTMMADRHAPALAAALRPVLDAALDRVPGEPAAG</sequence>
<dbReference type="PROSITE" id="PS50075">
    <property type="entry name" value="CARRIER"/>
    <property type="match status" value="1"/>
</dbReference>
<evidence type="ECO:0000256" key="3">
    <source>
        <dbReference type="ARBA" id="ARBA00022553"/>
    </source>
</evidence>
<dbReference type="PROSITE" id="PS00012">
    <property type="entry name" value="PHOSPHOPANTETHEINE"/>
    <property type="match status" value="1"/>
</dbReference>
<reference evidence="6" key="1">
    <citation type="submission" date="2018-05" db="EMBL/GenBank/DDBJ databases">
        <title>Azospirillum thermophila sp. nov., a novel isolated from hot spring.</title>
        <authorList>
            <person name="Zhao Z."/>
        </authorList>
    </citation>
    <scope>NUCLEOTIDE SEQUENCE [LARGE SCALE GENOMIC DNA]</scope>
    <source>
        <strain evidence="6">CFH 70021</strain>
    </source>
</reference>
<evidence type="ECO:0000259" key="4">
    <source>
        <dbReference type="PROSITE" id="PS50075"/>
    </source>
</evidence>
<keyword evidence="3" id="KW-0597">Phosphoprotein</keyword>
<dbReference type="Gene3D" id="3.40.50.1820">
    <property type="entry name" value="alpha/beta hydrolase"/>
    <property type="match status" value="1"/>
</dbReference>
<dbReference type="SMART" id="SM00824">
    <property type="entry name" value="PKS_TE"/>
    <property type="match status" value="1"/>
</dbReference>
<dbReference type="Proteomes" id="UP000245629">
    <property type="component" value="Chromosome 3"/>
</dbReference>
<dbReference type="Pfam" id="PF00975">
    <property type="entry name" value="Thioesterase"/>
    <property type="match status" value="1"/>
</dbReference>